<keyword evidence="1" id="KW-0732">Signal</keyword>
<keyword evidence="3" id="KW-1185">Reference proteome</keyword>
<name>A0A5J5IMD1_9BACT</name>
<reference evidence="2 3" key="1">
    <citation type="submission" date="2019-09" db="EMBL/GenBank/DDBJ databases">
        <title>Draft genome sequence of Ginsengibacter sp. BR5-29.</title>
        <authorList>
            <person name="Im W.-T."/>
        </authorList>
    </citation>
    <scope>NUCLEOTIDE SEQUENCE [LARGE SCALE GENOMIC DNA]</scope>
    <source>
        <strain evidence="2 3">BR5-29</strain>
    </source>
</reference>
<feature type="signal peptide" evidence="1">
    <location>
        <begin position="1"/>
        <end position="22"/>
    </location>
</feature>
<dbReference type="AlphaFoldDB" id="A0A5J5IMD1"/>
<dbReference type="RefSeq" id="WP_150413336.1">
    <property type="nucleotide sequence ID" value="NZ_VYQF01000001.1"/>
</dbReference>
<sequence>MRRFVPAFLFLAIIVPFKNTVAQNAATANLADSYSNAKKLFQDQIKEDAHLYTGKEFIEYPVTIKGHLFFETDQMQNSAIFYDGTLYENIPLLYDLVGQDVVINRYNSAEPIKLLNEKIKYFMFDGHRFENIFSYEGIDGNVTNTFYDVMFNGKASVLVKRIKRIKNGIKAEDPASFVEQDELYVRTGNSLYAVDNKNAAITAFNNKKDLVKSFIRKKKFRFKKNIESELVATAEYYSTLNK</sequence>
<evidence type="ECO:0000313" key="2">
    <source>
        <dbReference type="EMBL" id="KAA9041247.1"/>
    </source>
</evidence>
<proteinExistence type="predicted"/>
<comment type="caution">
    <text evidence="2">The sequence shown here is derived from an EMBL/GenBank/DDBJ whole genome shotgun (WGS) entry which is preliminary data.</text>
</comment>
<evidence type="ECO:0000256" key="1">
    <source>
        <dbReference type="SAM" id="SignalP"/>
    </source>
</evidence>
<dbReference type="EMBL" id="VYQF01000001">
    <property type="protein sequence ID" value="KAA9041247.1"/>
    <property type="molecule type" value="Genomic_DNA"/>
</dbReference>
<organism evidence="2 3">
    <name type="scientific">Ginsengibacter hankyongi</name>
    <dbReference type="NCBI Taxonomy" id="2607284"/>
    <lineage>
        <taxon>Bacteria</taxon>
        <taxon>Pseudomonadati</taxon>
        <taxon>Bacteroidota</taxon>
        <taxon>Chitinophagia</taxon>
        <taxon>Chitinophagales</taxon>
        <taxon>Chitinophagaceae</taxon>
        <taxon>Ginsengibacter</taxon>
    </lineage>
</organism>
<gene>
    <name evidence="2" type="ORF">FW778_04215</name>
</gene>
<protein>
    <recommendedName>
        <fullName evidence="4">Organic solvent tolerance-like N-terminal domain-containing protein</fullName>
    </recommendedName>
</protein>
<feature type="chain" id="PRO_5023860793" description="Organic solvent tolerance-like N-terminal domain-containing protein" evidence="1">
    <location>
        <begin position="23"/>
        <end position="242"/>
    </location>
</feature>
<accession>A0A5J5IMD1</accession>
<evidence type="ECO:0000313" key="3">
    <source>
        <dbReference type="Proteomes" id="UP000326903"/>
    </source>
</evidence>
<evidence type="ECO:0008006" key="4">
    <source>
        <dbReference type="Google" id="ProtNLM"/>
    </source>
</evidence>
<dbReference type="Proteomes" id="UP000326903">
    <property type="component" value="Unassembled WGS sequence"/>
</dbReference>